<dbReference type="Proteomes" id="UP001307889">
    <property type="component" value="Chromosome 7"/>
</dbReference>
<gene>
    <name evidence="1" type="ORF">NTJ_09418</name>
</gene>
<sequence>MVTNASAESSQITQSGSSDRFLLPGFLQKRLSSPTFLSCFLSVWSTQSSQVAAKLGAVLYNPLGKQRVMHRTPEEDAKTLMESLPHCCDSPRQ</sequence>
<protein>
    <submittedName>
        <fullName evidence="1">Uncharacterized protein</fullName>
    </submittedName>
</protein>
<reference evidence="1 2" key="1">
    <citation type="submission" date="2023-09" db="EMBL/GenBank/DDBJ databases">
        <title>Nesidiocoris tenuis whole genome shotgun sequence.</title>
        <authorList>
            <person name="Shibata T."/>
            <person name="Shimoda M."/>
            <person name="Kobayashi T."/>
            <person name="Uehara T."/>
        </authorList>
    </citation>
    <scope>NUCLEOTIDE SEQUENCE [LARGE SCALE GENOMIC DNA]</scope>
    <source>
        <strain evidence="1 2">Japan</strain>
    </source>
</reference>
<name>A0ABN7AWP1_9HEMI</name>
<dbReference type="EMBL" id="AP028915">
    <property type="protein sequence ID" value="BES96605.1"/>
    <property type="molecule type" value="Genomic_DNA"/>
</dbReference>
<accession>A0ABN7AWP1</accession>
<evidence type="ECO:0000313" key="1">
    <source>
        <dbReference type="EMBL" id="BES96605.1"/>
    </source>
</evidence>
<proteinExistence type="predicted"/>
<evidence type="ECO:0000313" key="2">
    <source>
        <dbReference type="Proteomes" id="UP001307889"/>
    </source>
</evidence>
<organism evidence="1 2">
    <name type="scientific">Nesidiocoris tenuis</name>
    <dbReference type="NCBI Taxonomy" id="355587"/>
    <lineage>
        <taxon>Eukaryota</taxon>
        <taxon>Metazoa</taxon>
        <taxon>Ecdysozoa</taxon>
        <taxon>Arthropoda</taxon>
        <taxon>Hexapoda</taxon>
        <taxon>Insecta</taxon>
        <taxon>Pterygota</taxon>
        <taxon>Neoptera</taxon>
        <taxon>Paraneoptera</taxon>
        <taxon>Hemiptera</taxon>
        <taxon>Heteroptera</taxon>
        <taxon>Panheteroptera</taxon>
        <taxon>Cimicomorpha</taxon>
        <taxon>Miridae</taxon>
        <taxon>Dicyphina</taxon>
        <taxon>Nesidiocoris</taxon>
    </lineage>
</organism>
<keyword evidence="2" id="KW-1185">Reference proteome</keyword>